<proteinExistence type="predicted"/>
<name>A0A1Y2MES6_EPING</name>
<gene>
    <name evidence="1" type="ORF">B5807_00715</name>
</gene>
<organism evidence="1 2">
    <name type="scientific">Epicoccum nigrum</name>
    <name type="common">Soil fungus</name>
    <name type="synonym">Epicoccum purpurascens</name>
    <dbReference type="NCBI Taxonomy" id="105696"/>
    <lineage>
        <taxon>Eukaryota</taxon>
        <taxon>Fungi</taxon>
        <taxon>Dikarya</taxon>
        <taxon>Ascomycota</taxon>
        <taxon>Pezizomycotina</taxon>
        <taxon>Dothideomycetes</taxon>
        <taxon>Pleosporomycetidae</taxon>
        <taxon>Pleosporales</taxon>
        <taxon>Pleosporineae</taxon>
        <taxon>Didymellaceae</taxon>
        <taxon>Epicoccum</taxon>
    </lineage>
</organism>
<protein>
    <submittedName>
        <fullName evidence="1">Uncharacterized protein</fullName>
    </submittedName>
</protein>
<accession>A0A1Y2MES6</accession>
<dbReference type="AlphaFoldDB" id="A0A1Y2MES6"/>
<sequence length="178" mass="18345">MTCHITLPVPPSLLIPLPGRNWHVTPPPFPPSIHPRPHPCISQQPPGHEYKPQHHDLILGRVPLETSSHDLVLLLALAETITQAELAVAVVAALLARAGAQLQQAGFGGGGGGVEGDDGAVAEAGAFAEGGRCCCEGEREEGEEGQDGEQVPTHGCGGRGVVWLRNGSGSGSGCGARR</sequence>
<evidence type="ECO:0000313" key="1">
    <source>
        <dbReference type="EMBL" id="OSS54635.1"/>
    </source>
</evidence>
<dbReference type="InParanoid" id="A0A1Y2MES6"/>
<evidence type="ECO:0000313" key="2">
    <source>
        <dbReference type="Proteomes" id="UP000193240"/>
    </source>
</evidence>
<dbReference type="EMBL" id="KZ107838">
    <property type="protein sequence ID" value="OSS54635.1"/>
    <property type="molecule type" value="Genomic_DNA"/>
</dbReference>
<dbReference type="Proteomes" id="UP000193240">
    <property type="component" value="Unassembled WGS sequence"/>
</dbReference>
<reference evidence="1 2" key="1">
    <citation type="journal article" date="2017" name="Genome Announc.">
        <title>Genome sequence of the saprophytic ascomycete Epicoccum nigrum ICMP 19927 strain isolated from New Zealand.</title>
        <authorList>
            <person name="Fokin M."/>
            <person name="Fleetwood D."/>
            <person name="Weir B.S."/>
            <person name="Villas-Boas S.G."/>
        </authorList>
    </citation>
    <scope>NUCLEOTIDE SEQUENCE [LARGE SCALE GENOMIC DNA]</scope>
    <source>
        <strain evidence="1 2">ICMP 19927</strain>
    </source>
</reference>
<keyword evidence="2" id="KW-1185">Reference proteome</keyword>